<proteinExistence type="predicted"/>
<accession>A0ACB7X3Q1</accession>
<gene>
    <name evidence="1" type="ORF">Vadar_022953</name>
</gene>
<name>A0ACB7X3Q1_9ERIC</name>
<protein>
    <submittedName>
        <fullName evidence="1">Uncharacterized protein</fullName>
    </submittedName>
</protein>
<evidence type="ECO:0000313" key="1">
    <source>
        <dbReference type="EMBL" id="KAH7835110.1"/>
    </source>
</evidence>
<evidence type="ECO:0000313" key="2">
    <source>
        <dbReference type="Proteomes" id="UP000828048"/>
    </source>
</evidence>
<sequence length="247" mass="27712">MRGWLFPLLPIKRRIKQDTLQVPQIEHNGVLSTDGRFESIIGSDILGPGLMTDIGEYDSFLNVIVQTLWHLRAFREEFMSRSTSEHVHIGDPCVCELQEIFIALSVASANNEREAISSTPLRNALIKLDPDSNYFQEAHSYDASKILRTILDCLHASFTSCPVVSDAIQSPERKYAASSWGCGSDASIAHKHFGKDILEKMVCSNCGMESVERQYTSWMYGIHAISLRTIKACLTRSFSVIAKYVCM</sequence>
<comment type="caution">
    <text evidence="1">The sequence shown here is derived from an EMBL/GenBank/DDBJ whole genome shotgun (WGS) entry which is preliminary data.</text>
</comment>
<keyword evidence="2" id="KW-1185">Reference proteome</keyword>
<organism evidence="1 2">
    <name type="scientific">Vaccinium darrowii</name>
    <dbReference type="NCBI Taxonomy" id="229202"/>
    <lineage>
        <taxon>Eukaryota</taxon>
        <taxon>Viridiplantae</taxon>
        <taxon>Streptophyta</taxon>
        <taxon>Embryophyta</taxon>
        <taxon>Tracheophyta</taxon>
        <taxon>Spermatophyta</taxon>
        <taxon>Magnoliopsida</taxon>
        <taxon>eudicotyledons</taxon>
        <taxon>Gunneridae</taxon>
        <taxon>Pentapetalae</taxon>
        <taxon>asterids</taxon>
        <taxon>Ericales</taxon>
        <taxon>Ericaceae</taxon>
        <taxon>Vaccinioideae</taxon>
        <taxon>Vaccinieae</taxon>
        <taxon>Vaccinium</taxon>
    </lineage>
</organism>
<reference evidence="1 2" key="1">
    <citation type="journal article" date="2021" name="Hortic Res">
        <title>High-quality reference genome and annotation aids understanding of berry development for evergreen blueberry (Vaccinium darrowii).</title>
        <authorList>
            <person name="Yu J."/>
            <person name="Hulse-Kemp A.M."/>
            <person name="Babiker E."/>
            <person name="Staton M."/>
        </authorList>
    </citation>
    <scope>NUCLEOTIDE SEQUENCE [LARGE SCALE GENOMIC DNA]</scope>
    <source>
        <strain evidence="2">cv. NJ 8807/NJ 8810</strain>
        <tissue evidence="1">Young leaf</tissue>
    </source>
</reference>
<dbReference type="EMBL" id="CM037152">
    <property type="protein sequence ID" value="KAH7835110.1"/>
    <property type="molecule type" value="Genomic_DNA"/>
</dbReference>
<dbReference type="Proteomes" id="UP000828048">
    <property type="component" value="Chromosome 2"/>
</dbReference>